<sequence length="101" mass="11611">MKSTQASKVTPSRRFRIQEAILILRQGKSHPMWREAAWHLIEHAGKDTQLLLEAQRDLLLSSQPQESPWPRRILLTLGLAVLTTLISAIVWVFLNHEYLGC</sequence>
<dbReference type="STRING" id="207949.RED65_13702"/>
<protein>
    <submittedName>
        <fullName evidence="2">Uncharacterized protein</fullName>
    </submittedName>
</protein>
<comment type="caution">
    <text evidence="2">The sequence shown here is derived from an EMBL/GenBank/DDBJ whole genome shotgun (WGS) entry which is preliminary data.</text>
</comment>
<evidence type="ECO:0000256" key="1">
    <source>
        <dbReference type="SAM" id="Phobius"/>
    </source>
</evidence>
<evidence type="ECO:0000313" key="2">
    <source>
        <dbReference type="EMBL" id="EAT12743.1"/>
    </source>
</evidence>
<organism evidence="2 3">
    <name type="scientific">Bermanella marisrubri</name>
    <dbReference type="NCBI Taxonomy" id="207949"/>
    <lineage>
        <taxon>Bacteria</taxon>
        <taxon>Pseudomonadati</taxon>
        <taxon>Pseudomonadota</taxon>
        <taxon>Gammaproteobacteria</taxon>
        <taxon>Oceanospirillales</taxon>
        <taxon>Oceanospirillaceae</taxon>
        <taxon>Bermanella</taxon>
    </lineage>
</organism>
<dbReference type="EMBL" id="AAQH01000005">
    <property type="protein sequence ID" value="EAT12743.1"/>
    <property type="molecule type" value="Genomic_DNA"/>
</dbReference>
<reference evidence="2 3" key="1">
    <citation type="submission" date="2006-03" db="EMBL/GenBank/DDBJ databases">
        <authorList>
            <person name="Pinhassi J."/>
            <person name="Pedros-Alio C."/>
            <person name="Ferriera S."/>
            <person name="Johnson J."/>
            <person name="Kravitz S."/>
            <person name="Halpern A."/>
            <person name="Remington K."/>
            <person name="Beeson K."/>
            <person name="Tran B."/>
            <person name="Rogers Y.-H."/>
            <person name="Friedman R."/>
            <person name="Venter J.C."/>
        </authorList>
    </citation>
    <scope>NUCLEOTIDE SEQUENCE [LARGE SCALE GENOMIC DNA]</scope>
    <source>
        <strain evidence="2 3">RED65</strain>
    </source>
</reference>
<name>Q1N348_9GAMM</name>
<keyword evidence="3" id="KW-1185">Reference proteome</keyword>
<gene>
    <name evidence="2" type="ORF">RED65_13702</name>
</gene>
<feature type="transmembrane region" description="Helical" evidence="1">
    <location>
        <begin position="73"/>
        <end position="94"/>
    </location>
</feature>
<accession>Q1N348</accession>
<keyword evidence="1" id="KW-0812">Transmembrane</keyword>
<keyword evidence="1" id="KW-1133">Transmembrane helix</keyword>
<keyword evidence="1" id="KW-0472">Membrane</keyword>
<evidence type="ECO:0000313" key="3">
    <source>
        <dbReference type="Proteomes" id="UP000004263"/>
    </source>
</evidence>
<dbReference type="Proteomes" id="UP000004263">
    <property type="component" value="Unassembled WGS sequence"/>
</dbReference>
<dbReference type="AlphaFoldDB" id="Q1N348"/>
<dbReference type="HOGENOM" id="CLU_2285953_0_0_6"/>
<proteinExistence type="predicted"/>
<dbReference type="RefSeq" id="WP_007018532.1">
    <property type="nucleotide sequence ID" value="NZ_CH724117.1"/>
</dbReference>